<dbReference type="KEGG" id="ril:CRIB_1762"/>
<evidence type="ECO:0000256" key="1">
    <source>
        <dbReference type="SAM" id="Phobius"/>
    </source>
</evidence>
<keyword evidence="3" id="KW-1185">Reference proteome</keyword>
<keyword evidence="1" id="KW-0812">Transmembrane</keyword>
<proteinExistence type="predicted"/>
<sequence>MINTKFIDNYFKFLFLSFWPIIGYELIFVSDPFIKFILVTLYCIVTLIYIALIIFFKDNNIKSITIYYRISTLTAFIFTLFSLLLFPTSLFFLALKVIFVFIYLYLSYIKLFKYKIEEGLVGILASLLLLVIIFRY</sequence>
<keyword evidence="1" id="KW-1133">Transmembrane helix</keyword>
<evidence type="ECO:0000313" key="2">
    <source>
        <dbReference type="EMBL" id="CED94369.1"/>
    </source>
</evidence>
<keyword evidence="1" id="KW-0472">Membrane</keyword>
<organism evidence="2 3">
    <name type="scientific">Romboutsia ilealis</name>
    <dbReference type="NCBI Taxonomy" id="1115758"/>
    <lineage>
        <taxon>Bacteria</taxon>
        <taxon>Bacillati</taxon>
        <taxon>Bacillota</taxon>
        <taxon>Clostridia</taxon>
        <taxon>Peptostreptococcales</taxon>
        <taxon>Peptostreptococcaceae</taxon>
        <taxon>Romboutsia</taxon>
    </lineage>
</organism>
<dbReference type="EMBL" id="LN555523">
    <property type="protein sequence ID" value="CED94369.1"/>
    <property type="molecule type" value="Genomic_DNA"/>
</dbReference>
<feature type="transmembrane region" description="Helical" evidence="1">
    <location>
        <begin position="90"/>
        <end position="109"/>
    </location>
</feature>
<name>A0A1V1I2M6_9FIRM</name>
<feature type="transmembrane region" description="Helical" evidence="1">
    <location>
        <begin position="33"/>
        <end position="54"/>
    </location>
</feature>
<dbReference type="AlphaFoldDB" id="A0A1V1I2M6"/>
<gene>
    <name evidence="2" type="ORF">CRIB_1762</name>
</gene>
<feature type="transmembrane region" description="Helical" evidence="1">
    <location>
        <begin position="9"/>
        <end position="27"/>
    </location>
</feature>
<feature type="transmembrane region" description="Helical" evidence="1">
    <location>
        <begin position="66"/>
        <end position="84"/>
    </location>
</feature>
<protein>
    <submittedName>
        <fullName evidence="2">Uncharacterized protein</fullName>
    </submittedName>
</protein>
<accession>A0A1V1I2M6</accession>
<evidence type="ECO:0000313" key="3">
    <source>
        <dbReference type="Proteomes" id="UP000245622"/>
    </source>
</evidence>
<feature type="transmembrane region" description="Helical" evidence="1">
    <location>
        <begin position="116"/>
        <end position="134"/>
    </location>
</feature>
<reference evidence="2 3" key="1">
    <citation type="submission" date="2014-04" db="EMBL/GenBank/DDBJ databases">
        <authorList>
            <person name="Hornung B.V."/>
        </authorList>
    </citation>
    <scope>NUCLEOTIDE SEQUENCE [LARGE SCALE GENOMIC DNA]</scope>
    <source>
        <strain evidence="2 3">CRIB</strain>
    </source>
</reference>
<dbReference type="Proteomes" id="UP000245622">
    <property type="component" value="Chromosome 1"/>
</dbReference>